<evidence type="ECO:0000259" key="1">
    <source>
        <dbReference type="Pfam" id="PF12680"/>
    </source>
</evidence>
<dbReference type="Proteomes" id="UP000541535">
    <property type="component" value="Unassembled WGS sequence"/>
</dbReference>
<reference evidence="2 3" key="1">
    <citation type="submission" date="2020-08" db="EMBL/GenBank/DDBJ databases">
        <title>Genomic Encyclopedia of Type Strains, Phase III (KMG-III): the genomes of soil and plant-associated and newly described type strains.</title>
        <authorList>
            <person name="Whitman W."/>
        </authorList>
    </citation>
    <scope>NUCLEOTIDE SEQUENCE [LARGE SCALE GENOMIC DNA]</scope>
    <source>
        <strain evidence="2 3">CECT 8897</strain>
    </source>
</reference>
<dbReference type="EMBL" id="JACHXD010000001">
    <property type="protein sequence ID" value="MBB3117476.1"/>
    <property type="molecule type" value="Genomic_DNA"/>
</dbReference>
<organism evidence="2 3">
    <name type="scientific">Pseudoduganella violacea</name>
    <dbReference type="NCBI Taxonomy" id="1715466"/>
    <lineage>
        <taxon>Bacteria</taxon>
        <taxon>Pseudomonadati</taxon>
        <taxon>Pseudomonadota</taxon>
        <taxon>Betaproteobacteria</taxon>
        <taxon>Burkholderiales</taxon>
        <taxon>Oxalobacteraceae</taxon>
        <taxon>Telluria group</taxon>
        <taxon>Pseudoduganella</taxon>
    </lineage>
</organism>
<proteinExistence type="predicted"/>
<dbReference type="AlphaFoldDB" id="A0A7W5B6S8"/>
<sequence>MNKAFEIAEQYLAVWNERDAAARRSKVASTFTLDADYVDPMMKGAGHAGIDALIAGAQSHFPGHRFALSGTPDGHNDVVRFSWALNGPEGQPVAHGTDVAVVAADGRLSRVTGFLNSVA</sequence>
<gene>
    <name evidence="2" type="ORF">FHS03_000495</name>
</gene>
<evidence type="ECO:0000313" key="2">
    <source>
        <dbReference type="EMBL" id="MBB3117476.1"/>
    </source>
</evidence>
<protein>
    <recommendedName>
        <fullName evidence="1">SnoaL-like domain-containing protein</fullName>
    </recommendedName>
</protein>
<keyword evidence="3" id="KW-1185">Reference proteome</keyword>
<dbReference type="Pfam" id="PF12680">
    <property type="entry name" value="SnoaL_2"/>
    <property type="match status" value="1"/>
</dbReference>
<evidence type="ECO:0000313" key="3">
    <source>
        <dbReference type="Proteomes" id="UP000541535"/>
    </source>
</evidence>
<dbReference type="Gene3D" id="3.10.450.50">
    <property type="match status" value="1"/>
</dbReference>
<comment type="caution">
    <text evidence="2">The sequence shown here is derived from an EMBL/GenBank/DDBJ whole genome shotgun (WGS) entry which is preliminary data.</text>
</comment>
<feature type="domain" description="SnoaL-like" evidence="1">
    <location>
        <begin position="8"/>
        <end position="110"/>
    </location>
</feature>
<accession>A0A7W5B6S8</accession>
<dbReference type="RefSeq" id="WP_183439413.1">
    <property type="nucleotide sequence ID" value="NZ_JACHXD010000001.1"/>
</dbReference>
<dbReference type="InterPro" id="IPR032710">
    <property type="entry name" value="NTF2-like_dom_sf"/>
</dbReference>
<name>A0A7W5B6S8_9BURK</name>
<dbReference type="SUPFAM" id="SSF54427">
    <property type="entry name" value="NTF2-like"/>
    <property type="match status" value="1"/>
</dbReference>
<dbReference type="InterPro" id="IPR037401">
    <property type="entry name" value="SnoaL-like"/>
</dbReference>